<keyword evidence="4" id="KW-0223">Dioxygenase</keyword>
<comment type="caution">
    <text evidence="9">The sequence shown here is derived from an EMBL/GenBank/DDBJ whole genome shotgun (WGS) entry which is preliminary data.</text>
</comment>
<dbReference type="GO" id="GO:0004497">
    <property type="term" value="F:monooxygenase activity"/>
    <property type="evidence" value="ECO:0007669"/>
    <property type="project" value="InterPro"/>
</dbReference>
<evidence type="ECO:0000313" key="9">
    <source>
        <dbReference type="EMBL" id="KAK7681419.1"/>
    </source>
</evidence>
<dbReference type="InterPro" id="IPR001128">
    <property type="entry name" value="Cyt_P450"/>
</dbReference>
<evidence type="ECO:0000313" key="10">
    <source>
        <dbReference type="Proteomes" id="UP001385951"/>
    </source>
</evidence>
<evidence type="ECO:0000256" key="3">
    <source>
        <dbReference type="ARBA" id="ARBA00022723"/>
    </source>
</evidence>
<accession>A0AAW0FPB9</accession>
<dbReference type="InterPro" id="IPR019791">
    <property type="entry name" value="Haem_peroxidase_animal"/>
</dbReference>
<dbReference type="GO" id="GO:0051213">
    <property type="term" value="F:dioxygenase activity"/>
    <property type="evidence" value="ECO:0007669"/>
    <property type="project" value="UniProtKB-KW"/>
</dbReference>
<dbReference type="InterPro" id="IPR050783">
    <property type="entry name" value="Oxylipin_biosynth_metab"/>
</dbReference>
<dbReference type="GO" id="GO:0016705">
    <property type="term" value="F:oxidoreductase activity, acting on paired donors, with incorporation or reduction of molecular oxygen"/>
    <property type="evidence" value="ECO:0007669"/>
    <property type="project" value="InterPro"/>
</dbReference>
<dbReference type="GO" id="GO:0004601">
    <property type="term" value="F:peroxidase activity"/>
    <property type="evidence" value="ECO:0007669"/>
    <property type="project" value="InterPro"/>
</dbReference>
<protein>
    <submittedName>
        <fullName evidence="9">Uncharacterized protein</fullName>
    </submittedName>
</protein>
<evidence type="ECO:0000256" key="8">
    <source>
        <dbReference type="SAM" id="MobiDB-lite"/>
    </source>
</evidence>
<dbReference type="GO" id="GO:0005506">
    <property type="term" value="F:iron ion binding"/>
    <property type="evidence" value="ECO:0007669"/>
    <property type="project" value="InterPro"/>
</dbReference>
<dbReference type="InterPro" id="IPR034812">
    <property type="entry name" value="Ppo-like_N"/>
</dbReference>
<keyword evidence="6 7" id="KW-0408">Iron</keyword>
<comment type="subunit">
    <text evidence="1">Homotetramer.</text>
</comment>
<evidence type="ECO:0000256" key="5">
    <source>
        <dbReference type="ARBA" id="ARBA00023002"/>
    </source>
</evidence>
<evidence type="ECO:0000256" key="7">
    <source>
        <dbReference type="PIRSR" id="PIRSR619791-2"/>
    </source>
</evidence>
<dbReference type="GO" id="GO:0020037">
    <property type="term" value="F:heme binding"/>
    <property type="evidence" value="ECO:0007669"/>
    <property type="project" value="InterPro"/>
</dbReference>
<keyword evidence="3 7" id="KW-0479">Metal-binding</keyword>
<evidence type="ECO:0000256" key="2">
    <source>
        <dbReference type="ARBA" id="ARBA00022617"/>
    </source>
</evidence>
<dbReference type="PANTHER" id="PTHR11903:SF37">
    <property type="entry name" value="PSI-PRODUCING OXYGENASE A"/>
    <property type="match status" value="1"/>
</dbReference>
<gene>
    <name evidence="9" type="ORF">QCA50_015511</name>
</gene>
<evidence type="ECO:0000256" key="4">
    <source>
        <dbReference type="ARBA" id="ARBA00022964"/>
    </source>
</evidence>
<keyword evidence="5" id="KW-0560">Oxidoreductase</keyword>
<dbReference type="CDD" id="cd09817">
    <property type="entry name" value="linoleate_diol_synthase_like"/>
    <property type="match status" value="1"/>
</dbReference>
<feature type="binding site" description="axial binding residue" evidence="7">
    <location>
        <position position="411"/>
    </location>
    <ligand>
        <name>heme b</name>
        <dbReference type="ChEBI" id="CHEBI:60344"/>
    </ligand>
    <ligandPart>
        <name>Fe</name>
        <dbReference type="ChEBI" id="CHEBI:18248"/>
    </ligandPart>
</feature>
<organism evidence="9 10">
    <name type="scientific">Cerrena zonata</name>
    <dbReference type="NCBI Taxonomy" id="2478898"/>
    <lineage>
        <taxon>Eukaryota</taxon>
        <taxon>Fungi</taxon>
        <taxon>Dikarya</taxon>
        <taxon>Basidiomycota</taxon>
        <taxon>Agaricomycotina</taxon>
        <taxon>Agaricomycetes</taxon>
        <taxon>Polyporales</taxon>
        <taxon>Cerrenaceae</taxon>
        <taxon>Cerrena</taxon>
    </lineage>
</organism>
<dbReference type="Gene3D" id="1.10.640.10">
    <property type="entry name" value="Haem peroxidase domain superfamily, animal type"/>
    <property type="match status" value="1"/>
</dbReference>
<feature type="region of interest" description="Disordered" evidence="8">
    <location>
        <begin position="143"/>
        <end position="167"/>
    </location>
</feature>
<dbReference type="InterPro" id="IPR037120">
    <property type="entry name" value="Haem_peroxidase_sf_animal"/>
</dbReference>
<dbReference type="CDD" id="cd20612">
    <property type="entry name" value="CYP_LDS-like_C"/>
    <property type="match status" value="1"/>
</dbReference>
<sequence>MALLSRESKLVDLADALHLIIQRLPTSPDGRYDDEVTPPSEYVNPNAGHSALYALVKELDTDKRFGPIIDDPKLIPNLLLAAKNKDAINDRSLVFNEALYFLTRLPEDWALAKKLSDAVITALYNTVPHPPASFVGTKSSTVASPLASATPSDPNSTGGTYAARSADGSGNNSLCPGLGQAGMPYARSVQSKHPLPPHLLPDTGLVFDALLKARDFKPHPGGNSSMTFAYASLVTHQLFRTDPRDMSKNNTSSYLDLSILYGTSQAQQDFVRDKEKGRGLLYPDAFSEDRLVFIPPAASALLVLFSRNHNYIADMLLKINERKRWSNPPPEDAAQRAAQDEEIFQTARLVNCGQYMSTIFGDYVAGFLGTGRQGNPYRLQPFDTIKTSTGTLPRGEGNHVSVEFNLLYRWHATTAAEDIAWTEDLFQRVFEKPPSEIKVADFGPAAQKLWSTEVQEDPKIRTFAGLQRGPDGKFSDDDLARVLQDSTDKAAGAYRARGTPEALRVIEIMGMEQARKWGVCTMNEFRAFLGLKPFSSFKEWNSDEEIARTAEQLYGHIDNLELYPGLQAEEIIPLGRGSGLCCGFTMTRAILGDAIALVRGDRFYTSDYTPSNLTTWGFQECARDSTNGAYGAAIPKLLLRHLPRHYPANSVYALFPFFTPATSTKILTDLGVVAKYDKARPSTVTPIPKIVDTIAGIDYVFSNPDKYKVTYAPNMYPLTNNFGFMLVFDEKTKHDWYRTKVLHALFANQSVVNTYVDWYKKSTADLIKQHSYKISGIPGTRVDIVRNVINLVGVHWASDWLMGTPLKTKDHPAGLFTEEQMYDVLMLLHTCVFINVLPERGFFLKDQSQVFGDKINDLIDKSIEAAAPSTTNLIGHLESTVSSLLSSKEEKACYPFLRRLAEMPIPRKEMVSQVIGLAVGSSVNWSQAIVQVVDFYLDDARSKERAELIDLVRRDDAQSIELLHGYIREAQRLAPQFPGLLRVAATSETIDLGHGRKLDVQAGDAIFSSFRNAQHNAADFPDPETFNPRRPADSYRNQGAGMHICPGIDFTLLTTTQILKVVFSLPNVRRAPGAVGFMAGYATEQVPGTEGRMYLDSNSKETPWPGSLTIVYDA</sequence>
<dbReference type="PRINTS" id="PR00457">
    <property type="entry name" value="ANPEROXIDASE"/>
</dbReference>
<dbReference type="Pfam" id="PF03098">
    <property type="entry name" value="An_peroxidase"/>
    <property type="match status" value="1"/>
</dbReference>
<dbReference type="Pfam" id="PF00067">
    <property type="entry name" value="p450"/>
    <property type="match status" value="1"/>
</dbReference>
<dbReference type="PANTHER" id="PTHR11903">
    <property type="entry name" value="PROSTAGLANDIN G/H SYNTHASE"/>
    <property type="match status" value="1"/>
</dbReference>
<proteinExistence type="predicted"/>
<reference evidence="9 10" key="1">
    <citation type="submission" date="2022-09" db="EMBL/GenBank/DDBJ databases">
        <authorList>
            <person name="Palmer J.M."/>
        </authorList>
    </citation>
    <scope>NUCLEOTIDE SEQUENCE [LARGE SCALE GENOMIC DNA]</scope>
    <source>
        <strain evidence="9 10">DSM 7382</strain>
    </source>
</reference>
<keyword evidence="2 7" id="KW-0349">Heme</keyword>
<dbReference type="Gene3D" id="1.10.630.10">
    <property type="entry name" value="Cytochrome P450"/>
    <property type="match status" value="1"/>
</dbReference>
<evidence type="ECO:0000256" key="1">
    <source>
        <dbReference type="ARBA" id="ARBA00011881"/>
    </source>
</evidence>
<name>A0AAW0FPB9_9APHY</name>
<dbReference type="AlphaFoldDB" id="A0AAW0FPB9"/>
<dbReference type="EMBL" id="JASBNA010000041">
    <property type="protein sequence ID" value="KAK7681419.1"/>
    <property type="molecule type" value="Genomic_DNA"/>
</dbReference>
<dbReference type="GO" id="GO:0006631">
    <property type="term" value="P:fatty acid metabolic process"/>
    <property type="evidence" value="ECO:0007669"/>
    <property type="project" value="UniProtKB-ARBA"/>
</dbReference>
<evidence type="ECO:0000256" key="6">
    <source>
        <dbReference type="ARBA" id="ARBA00023004"/>
    </source>
</evidence>
<dbReference type="PROSITE" id="PS50292">
    <property type="entry name" value="PEROXIDASE_3"/>
    <property type="match status" value="1"/>
</dbReference>
<dbReference type="InterPro" id="IPR010255">
    <property type="entry name" value="Haem_peroxidase_sf"/>
</dbReference>
<dbReference type="SUPFAM" id="SSF48113">
    <property type="entry name" value="Heme-dependent peroxidases"/>
    <property type="match status" value="1"/>
</dbReference>
<dbReference type="InterPro" id="IPR036396">
    <property type="entry name" value="Cyt_P450_sf"/>
</dbReference>
<dbReference type="Proteomes" id="UP001385951">
    <property type="component" value="Unassembled WGS sequence"/>
</dbReference>
<feature type="compositionally biased region" description="Polar residues" evidence="8">
    <location>
        <begin position="143"/>
        <end position="159"/>
    </location>
</feature>
<keyword evidence="10" id="KW-1185">Reference proteome</keyword>
<dbReference type="SUPFAM" id="SSF48264">
    <property type="entry name" value="Cytochrome P450"/>
    <property type="match status" value="1"/>
</dbReference>
<dbReference type="GO" id="GO:0006979">
    <property type="term" value="P:response to oxidative stress"/>
    <property type="evidence" value="ECO:0007669"/>
    <property type="project" value="InterPro"/>
</dbReference>